<dbReference type="EMBL" id="CP001802">
    <property type="protein sequence ID" value="ACY20473.1"/>
    <property type="molecule type" value="Genomic_DNA"/>
</dbReference>
<dbReference type="AlphaFoldDB" id="D0L521"/>
<name>D0L521_GORB4</name>
<reference evidence="1 2" key="2">
    <citation type="journal article" date="2010" name="Stand. Genomic Sci.">
        <title>Complete genome sequence of Gordonia bronchialis type strain (3410).</title>
        <authorList>
            <person name="Ivanova N."/>
            <person name="Sikorski J."/>
            <person name="Jando M."/>
            <person name="Lapidus A."/>
            <person name="Nolan M."/>
            <person name="Lucas S."/>
            <person name="Del Rio T.G."/>
            <person name="Tice H."/>
            <person name="Copeland A."/>
            <person name="Cheng J.F."/>
            <person name="Chen F."/>
            <person name="Bruce D."/>
            <person name="Goodwin L."/>
            <person name="Pitluck S."/>
            <person name="Mavromatis K."/>
            <person name="Ovchinnikova G."/>
            <person name="Pati A."/>
            <person name="Chen A."/>
            <person name="Palaniappan K."/>
            <person name="Land M."/>
            <person name="Hauser L."/>
            <person name="Chang Y.J."/>
            <person name="Jeffries C.D."/>
            <person name="Chain P."/>
            <person name="Saunders E."/>
            <person name="Han C."/>
            <person name="Detter J.C."/>
            <person name="Brettin T."/>
            <person name="Rohde M."/>
            <person name="Goker M."/>
            <person name="Bristow J."/>
            <person name="Eisen J.A."/>
            <person name="Markowitz V."/>
            <person name="Hugenholtz P."/>
            <person name="Klenk H.P."/>
            <person name="Kyrpides N.C."/>
        </authorList>
    </citation>
    <scope>NUCLEOTIDE SEQUENCE [LARGE SCALE GENOMIC DNA]</scope>
    <source>
        <strain evidence="2">ATCC 25592 / DSM 43247 / BCRC 13721 / JCM 3198 / KCTC 3076 / NBRC 16047 / NCTC 10667</strain>
    </source>
</reference>
<dbReference type="HOGENOM" id="CLU_3373989_0_0_11"/>
<keyword evidence="2" id="KW-1185">Reference proteome</keyword>
<dbReference type="Proteomes" id="UP000001219">
    <property type="component" value="Chromosome"/>
</dbReference>
<proteinExistence type="predicted"/>
<reference evidence="2" key="1">
    <citation type="submission" date="2009-10" db="EMBL/GenBank/DDBJ databases">
        <title>The complete chromosome of Gordonia bronchialis DSM 43247.</title>
        <authorList>
            <consortium name="US DOE Joint Genome Institute (JGI-PGF)"/>
            <person name="Lucas S."/>
            <person name="Copeland A."/>
            <person name="Lapidus A."/>
            <person name="Glavina del Rio T."/>
            <person name="Dalin E."/>
            <person name="Tice H."/>
            <person name="Bruce D."/>
            <person name="Goodwin L."/>
            <person name="Pitluck S."/>
            <person name="Kyrpides N."/>
            <person name="Mavromatis K."/>
            <person name="Ivanova N."/>
            <person name="Ovchinnikova G."/>
            <person name="Saunders E."/>
            <person name="Brettin T."/>
            <person name="Detter J.C."/>
            <person name="Han C."/>
            <person name="Larimer F."/>
            <person name="Land M."/>
            <person name="Hauser L."/>
            <person name="Markowitz V."/>
            <person name="Cheng J.-F."/>
            <person name="Hugenholtz P."/>
            <person name="Woyke T."/>
            <person name="Wu D."/>
            <person name="Jando M."/>
            <person name="Schneider S."/>
            <person name="Goeker M."/>
            <person name="Klenk H.-P."/>
            <person name="Eisen J.A."/>
        </authorList>
    </citation>
    <scope>NUCLEOTIDE SEQUENCE [LARGE SCALE GENOMIC DNA]</scope>
    <source>
        <strain evidence="2">ATCC 25592 / DSM 43247 / BCRC 13721 / JCM 3198 / KCTC 3076 / NBRC 16047 / NCTC 10667</strain>
    </source>
</reference>
<sequence length="34" mass="3811">MELLRVLTDRYGLAAAAKFMHLSASIYCPEQLTP</sequence>
<accession>D0L521</accession>
<evidence type="ECO:0000313" key="2">
    <source>
        <dbReference type="Proteomes" id="UP000001219"/>
    </source>
</evidence>
<dbReference type="KEGG" id="gbr:Gbro_1165"/>
<gene>
    <name evidence="1" type="ordered locus">Gbro_1165</name>
</gene>
<organism evidence="1 2">
    <name type="scientific">Gordonia bronchialis (strain ATCC 25592 / DSM 43247 / BCRC 13721 / JCM 3198 / KCTC 3076 / NBRC 16047 / NCTC 10667)</name>
    <name type="common">Rhodococcus bronchialis</name>
    <dbReference type="NCBI Taxonomy" id="526226"/>
    <lineage>
        <taxon>Bacteria</taxon>
        <taxon>Bacillati</taxon>
        <taxon>Actinomycetota</taxon>
        <taxon>Actinomycetes</taxon>
        <taxon>Mycobacteriales</taxon>
        <taxon>Gordoniaceae</taxon>
        <taxon>Gordonia</taxon>
    </lineage>
</organism>
<evidence type="ECO:0000313" key="1">
    <source>
        <dbReference type="EMBL" id="ACY20473.1"/>
    </source>
</evidence>
<protein>
    <submittedName>
        <fullName evidence="1">Uncharacterized protein</fullName>
    </submittedName>
</protein>